<keyword evidence="8 9" id="KW-1208">Phospholipid metabolism</keyword>
<dbReference type="GO" id="GO:0005886">
    <property type="term" value="C:plasma membrane"/>
    <property type="evidence" value="ECO:0007669"/>
    <property type="project" value="UniProtKB-SubCell"/>
</dbReference>
<name>B1XWS2_LEPCP</name>
<evidence type="ECO:0000256" key="9">
    <source>
        <dbReference type="HAMAP-Rule" id="MF_01917"/>
    </source>
</evidence>
<dbReference type="eggNOG" id="COG1502">
    <property type="taxonomic scope" value="Bacteria"/>
</dbReference>
<gene>
    <name evidence="9" type="primary">clsB</name>
    <name evidence="12" type="ordered locus">Lcho_4017</name>
</gene>
<keyword evidence="1 9" id="KW-1003">Cell membrane</keyword>
<comment type="similarity">
    <text evidence="9">Belongs to the phospholipase D family. Cardiolipin synthase subfamily. ClsB sub-subfamily.</text>
</comment>
<dbReference type="InterPro" id="IPR025202">
    <property type="entry name" value="PLD-like_dom"/>
</dbReference>
<feature type="active site" evidence="9">
    <location>
        <position position="162"/>
    </location>
</feature>
<keyword evidence="4" id="KW-0677">Repeat</keyword>
<dbReference type="Gene3D" id="3.30.870.10">
    <property type="entry name" value="Endonuclease Chain A"/>
    <property type="match status" value="2"/>
</dbReference>
<comment type="subcellular location">
    <subcellularLocation>
        <location evidence="9">Cell membrane</location>
        <topology evidence="9">Peripheral membrane protein</topology>
    </subcellularLocation>
</comment>
<keyword evidence="13" id="KW-1185">Reference proteome</keyword>
<feature type="active site" evidence="9">
    <location>
        <position position="366"/>
    </location>
</feature>
<dbReference type="PANTHER" id="PTHR21248">
    <property type="entry name" value="CARDIOLIPIN SYNTHASE"/>
    <property type="match status" value="1"/>
</dbReference>
<feature type="active site" evidence="9">
    <location>
        <position position="359"/>
    </location>
</feature>
<accession>B1XWS2</accession>
<sequence>MTPGSPQGDAPPAGHDDATAARAASRRAADKQRQGLAWYLVQRPVFLGGNEATLMRGGTELFPAMLRAIRGARREIWLASYIFNNDALAFEVADALAQAAQRGIKVRVVVDGFGSKHCRRELEQRLKAGGLALAVFRPIERWTHWLQPGQLRRLHMKLCTVDGEIAFIGGINLIDDHVDLRHGRTDAPRLDYAVQLRGPLVTAVEQVARAMWSRAWYGRDWRQELRVLLSARQPLHELRRLLRQLRMPRRAAPDEPALTPVAAALVVRDNLRQRRTIERAHIEAMRRARERIWLVTPYFYPGADFRRALRDAAERGVQVRLLLQGKVDYRLAALAARVLYQELMQHGVQIHEYTPAFLHAKVMLVDRQWCTVGSSNIDPLSLLLNLEANLVVQDEGFNRELAADLEQAFASSREVQHAELRELGWVRLSRRAIVAWCAYIYLRVAGVTGRY</sequence>
<evidence type="ECO:0000256" key="1">
    <source>
        <dbReference type="ARBA" id="ARBA00022475"/>
    </source>
</evidence>
<dbReference type="AlphaFoldDB" id="B1XWS2"/>
<feature type="domain" description="PLD phosphodiesterase" evidence="11">
    <location>
        <begin position="150"/>
        <end position="177"/>
    </location>
</feature>
<dbReference type="HOGENOM" id="CLU_038053_0_0_4"/>
<feature type="active site" evidence="9">
    <location>
        <position position="157"/>
    </location>
</feature>
<organism evidence="12 13">
    <name type="scientific">Leptothrix cholodnii (strain ATCC 51168 / LMG 8142 / SP-6)</name>
    <name type="common">Leptothrix discophora (strain SP-6)</name>
    <dbReference type="NCBI Taxonomy" id="395495"/>
    <lineage>
        <taxon>Bacteria</taxon>
        <taxon>Pseudomonadati</taxon>
        <taxon>Pseudomonadota</taxon>
        <taxon>Betaproteobacteria</taxon>
        <taxon>Burkholderiales</taxon>
        <taxon>Sphaerotilaceae</taxon>
        <taxon>Leptothrix</taxon>
    </lineage>
</organism>
<evidence type="ECO:0000259" key="11">
    <source>
        <dbReference type="PROSITE" id="PS50035"/>
    </source>
</evidence>
<evidence type="ECO:0000256" key="5">
    <source>
        <dbReference type="ARBA" id="ARBA00023098"/>
    </source>
</evidence>
<dbReference type="GO" id="GO:0032049">
    <property type="term" value="P:cardiolipin biosynthetic process"/>
    <property type="evidence" value="ECO:0007669"/>
    <property type="project" value="InterPro"/>
</dbReference>
<dbReference type="Pfam" id="PF13091">
    <property type="entry name" value="PLDc_2"/>
    <property type="match status" value="2"/>
</dbReference>
<evidence type="ECO:0000313" key="13">
    <source>
        <dbReference type="Proteomes" id="UP000001693"/>
    </source>
</evidence>
<dbReference type="PANTHER" id="PTHR21248:SF23">
    <property type="entry name" value="CARDIOLIPIN SYNTHASE B"/>
    <property type="match status" value="1"/>
</dbReference>
<dbReference type="CDD" id="cd09159">
    <property type="entry name" value="PLDc_ybhO_like_2"/>
    <property type="match status" value="1"/>
</dbReference>
<dbReference type="InterPro" id="IPR030872">
    <property type="entry name" value="Cardiolipin_synth_ClsB"/>
</dbReference>
<feature type="active site" evidence="9">
    <location>
        <position position="155"/>
    </location>
</feature>
<dbReference type="KEGG" id="lch:Lcho_4017"/>
<keyword evidence="6 9" id="KW-0472">Membrane</keyword>
<evidence type="ECO:0000256" key="10">
    <source>
        <dbReference type="SAM" id="MobiDB-lite"/>
    </source>
</evidence>
<dbReference type="EMBL" id="CP001013">
    <property type="protein sequence ID" value="ACB36271.1"/>
    <property type="molecule type" value="Genomic_DNA"/>
</dbReference>
<protein>
    <recommendedName>
        <fullName evidence="9">Cardiolipin synthase B</fullName>
        <shortName evidence="9">CL synthase</shortName>
        <ecNumber evidence="9">2.7.8.-</ecNumber>
    </recommendedName>
</protein>
<keyword evidence="7 9" id="KW-0594">Phospholipid biosynthesis</keyword>
<keyword evidence="3 9" id="KW-0808">Transferase</keyword>
<evidence type="ECO:0000256" key="7">
    <source>
        <dbReference type="ARBA" id="ARBA00023209"/>
    </source>
</evidence>
<feature type="region of interest" description="Disordered" evidence="10">
    <location>
        <begin position="1"/>
        <end position="26"/>
    </location>
</feature>
<dbReference type="NCBIfam" id="NF008427">
    <property type="entry name" value="PRK11263.1"/>
    <property type="match status" value="1"/>
</dbReference>
<reference evidence="12 13" key="1">
    <citation type="submission" date="2008-03" db="EMBL/GenBank/DDBJ databases">
        <title>Complete sequence of Leptothrix cholodnii SP-6.</title>
        <authorList>
            <consortium name="US DOE Joint Genome Institute"/>
            <person name="Copeland A."/>
            <person name="Lucas S."/>
            <person name="Lapidus A."/>
            <person name="Glavina del Rio T."/>
            <person name="Dalin E."/>
            <person name="Tice H."/>
            <person name="Bruce D."/>
            <person name="Goodwin L."/>
            <person name="Pitluck S."/>
            <person name="Chertkov O."/>
            <person name="Brettin T."/>
            <person name="Detter J.C."/>
            <person name="Han C."/>
            <person name="Kuske C.R."/>
            <person name="Schmutz J."/>
            <person name="Larimer F."/>
            <person name="Land M."/>
            <person name="Hauser L."/>
            <person name="Kyrpides N."/>
            <person name="Lykidis A."/>
            <person name="Emerson D."/>
            <person name="Richardson P."/>
        </authorList>
    </citation>
    <scope>NUCLEOTIDE SEQUENCE [LARGE SCALE GENOMIC DNA]</scope>
    <source>
        <strain evidence="13">ATCC 51168 / LMG 8142 / SP-6</strain>
    </source>
</reference>
<evidence type="ECO:0000256" key="4">
    <source>
        <dbReference type="ARBA" id="ARBA00022737"/>
    </source>
</evidence>
<feature type="active site" evidence="9">
    <location>
        <position position="361"/>
    </location>
</feature>
<dbReference type="CDD" id="cd09110">
    <property type="entry name" value="PLDc_CLS_1"/>
    <property type="match status" value="1"/>
</dbReference>
<keyword evidence="2 9" id="KW-0444">Lipid biosynthesis</keyword>
<proteinExistence type="inferred from homology"/>
<dbReference type="STRING" id="395495.Lcho_4017"/>
<dbReference type="GO" id="GO:0008808">
    <property type="term" value="F:cardiolipin synthase activity"/>
    <property type="evidence" value="ECO:0007669"/>
    <property type="project" value="InterPro"/>
</dbReference>
<evidence type="ECO:0000256" key="6">
    <source>
        <dbReference type="ARBA" id="ARBA00023136"/>
    </source>
</evidence>
<dbReference type="EC" id="2.7.8.-" evidence="9"/>
<evidence type="ECO:0000313" key="12">
    <source>
        <dbReference type="EMBL" id="ACB36271.1"/>
    </source>
</evidence>
<evidence type="ECO:0000256" key="2">
    <source>
        <dbReference type="ARBA" id="ARBA00022516"/>
    </source>
</evidence>
<dbReference type="OrthoDB" id="9762009at2"/>
<evidence type="ECO:0000256" key="8">
    <source>
        <dbReference type="ARBA" id="ARBA00023264"/>
    </source>
</evidence>
<feature type="domain" description="PLD phosphodiesterase" evidence="11">
    <location>
        <begin position="354"/>
        <end position="381"/>
    </location>
</feature>
<comment type="catalytic activity">
    <reaction evidence="9">
        <text>2 a 1,2-diacyl-sn-glycero-3-phospho-(1'-sn-glycerol) = a cardiolipin + glycerol</text>
        <dbReference type="Rhea" id="RHEA:31451"/>
        <dbReference type="ChEBI" id="CHEBI:17754"/>
        <dbReference type="ChEBI" id="CHEBI:62237"/>
        <dbReference type="ChEBI" id="CHEBI:64716"/>
    </reaction>
</comment>
<dbReference type="InterPro" id="IPR001736">
    <property type="entry name" value="PLipase_D/transphosphatidylase"/>
</dbReference>
<dbReference type="SMART" id="SM00155">
    <property type="entry name" value="PLDc"/>
    <property type="match status" value="2"/>
</dbReference>
<keyword evidence="5 9" id="KW-0443">Lipid metabolism</keyword>
<dbReference type="PROSITE" id="PS50035">
    <property type="entry name" value="PLD"/>
    <property type="match status" value="2"/>
</dbReference>
<evidence type="ECO:0000256" key="3">
    <source>
        <dbReference type="ARBA" id="ARBA00022679"/>
    </source>
</evidence>
<dbReference type="Proteomes" id="UP000001693">
    <property type="component" value="Chromosome"/>
</dbReference>
<dbReference type="RefSeq" id="WP_012349016.1">
    <property type="nucleotide sequence ID" value="NC_010524.1"/>
</dbReference>
<dbReference type="SUPFAM" id="SSF56024">
    <property type="entry name" value="Phospholipase D/nuclease"/>
    <property type="match status" value="2"/>
</dbReference>
<dbReference type="HAMAP" id="MF_01917">
    <property type="entry name" value="Cardiolipin_synth_ClsB"/>
    <property type="match status" value="1"/>
</dbReference>
<comment type="function">
    <text evidence="9">Catalyzes the phosphatidyl group transfer from one phosphatidylglycerol molecule to another to form cardiolipin (CL) (diphosphatidylglycerol) and glycerol.</text>
</comment>